<dbReference type="GO" id="GO:0005737">
    <property type="term" value="C:cytoplasm"/>
    <property type="evidence" value="ECO:0007669"/>
    <property type="project" value="TreeGrafter"/>
</dbReference>
<reference evidence="3 4" key="1">
    <citation type="submission" date="2017-06" db="EMBL/GenBank/DDBJ databases">
        <authorList>
            <consortium name="Pathogen Informatics"/>
        </authorList>
    </citation>
    <scope>NUCLEOTIDE SEQUENCE [LARGE SCALE GENOMIC DNA]</scope>
    <source>
        <strain evidence="3 4">NCTC11865</strain>
    </source>
</reference>
<dbReference type="EMBL" id="LT906441">
    <property type="protein sequence ID" value="SNV32396.1"/>
    <property type="molecule type" value="Genomic_DNA"/>
</dbReference>
<evidence type="ECO:0000313" key="3">
    <source>
        <dbReference type="EMBL" id="SNV32396.1"/>
    </source>
</evidence>
<dbReference type="InterPro" id="IPR000182">
    <property type="entry name" value="GNAT_dom"/>
</dbReference>
<dbReference type="KEGG" id="cgrn:4412665_00792"/>
<dbReference type="GO" id="GO:1990189">
    <property type="term" value="F:protein N-terminal-serine acetyltransferase activity"/>
    <property type="evidence" value="ECO:0007669"/>
    <property type="project" value="TreeGrafter"/>
</dbReference>
<protein>
    <submittedName>
        <fullName evidence="3">Putative succinyl-CoA transferase Rv0802c</fullName>
        <ecNumber evidence="3">2.8.3.-</ecNumber>
    </submittedName>
</protein>
<sequence length="259" mass="28462">MPDLLMPFLRDWHQQPYQPGDPYAFPATSLSWWWSQRSTFAPEEWRFALTVRHKGELVGMQDVHGRHFPQARHVLTGSWLGRYHQGQGIGTLMRQMVVGFAFDELGVLECESGYVEGNAASAAVSRKVGYVDNGHRRIVQNVQDGAQGVTERRVLVTPETFRRPGDPVTVEGARRSEGSYVCRSEAVKIQADGLSSVLSQGSGSHSDLQVVRWSLCGGVAVVDRRQARDAAVGPSRAGDPGRCSVRDQTMGHTAGHLPG</sequence>
<dbReference type="Proteomes" id="UP000215332">
    <property type="component" value="Chromosome 1"/>
</dbReference>
<dbReference type="PANTHER" id="PTHR43441:SF11">
    <property type="entry name" value="RIBOSOMAL-PROTEIN-SERINE ACETYLTRANSFERASE"/>
    <property type="match status" value="1"/>
</dbReference>
<feature type="region of interest" description="Disordered" evidence="1">
    <location>
        <begin position="231"/>
        <end position="259"/>
    </location>
</feature>
<dbReference type="Gene3D" id="3.40.630.30">
    <property type="match status" value="1"/>
</dbReference>
<keyword evidence="3" id="KW-0808">Transferase</keyword>
<dbReference type="PANTHER" id="PTHR43441">
    <property type="entry name" value="RIBOSOMAL-PROTEIN-SERINE ACETYLTRANSFERASE"/>
    <property type="match status" value="1"/>
</dbReference>
<dbReference type="InterPro" id="IPR016181">
    <property type="entry name" value="Acyl_CoA_acyltransferase"/>
</dbReference>
<gene>
    <name evidence="3" type="ORF">SAMEA4412665_00792</name>
</gene>
<dbReference type="InterPro" id="IPR051908">
    <property type="entry name" value="Ribosomal_N-acetyltransferase"/>
</dbReference>
<evidence type="ECO:0000256" key="1">
    <source>
        <dbReference type="SAM" id="MobiDB-lite"/>
    </source>
</evidence>
<feature type="domain" description="N-acetyltransferase" evidence="2">
    <location>
        <begin position="1"/>
        <end position="156"/>
    </location>
</feature>
<dbReference type="AlphaFoldDB" id="A0A239WE75"/>
<dbReference type="Pfam" id="PF13302">
    <property type="entry name" value="Acetyltransf_3"/>
    <property type="match status" value="1"/>
</dbReference>
<proteinExistence type="predicted"/>
<dbReference type="PROSITE" id="PS51186">
    <property type="entry name" value="GNAT"/>
    <property type="match status" value="1"/>
</dbReference>
<dbReference type="SUPFAM" id="SSF55729">
    <property type="entry name" value="Acyl-CoA N-acyltransferases (Nat)"/>
    <property type="match status" value="1"/>
</dbReference>
<organism evidence="3 4">
    <name type="scientific">Cutibacterium granulosum</name>
    <dbReference type="NCBI Taxonomy" id="33011"/>
    <lineage>
        <taxon>Bacteria</taxon>
        <taxon>Bacillati</taxon>
        <taxon>Actinomycetota</taxon>
        <taxon>Actinomycetes</taxon>
        <taxon>Propionibacteriales</taxon>
        <taxon>Propionibacteriaceae</taxon>
        <taxon>Cutibacterium</taxon>
    </lineage>
</organism>
<evidence type="ECO:0000259" key="2">
    <source>
        <dbReference type="PROSITE" id="PS51186"/>
    </source>
</evidence>
<name>A0A239WE75_9ACTN</name>
<dbReference type="GO" id="GO:0008999">
    <property type="term" value="F:protein-N-terminal-alanine acetyltransferase activity"/>
    <property type="evidence" value="ECO:0007669"/>
    <property type="project" value="TreeGrafter"/>
</dbReference>
<dbReference type="EC" id="2.8.3.-" evidence="3"/>
<accession>A0A239WE75</accession>
<evidence type="ECO:0000313" key="4">
    <source>
        <dbReference type="Proteomes" id="UP000215332"/>
    </source>
</evidence>